<proteinExistence type="predicted"/>
<feature type="domain" description="DUF3592" evidence="2">
    <location>
        <begin position="60"/>
        <end position="130"/>
    </location>
</feature>
<dbReference type="EMBL" id="MN448266">
    <property type="protein sequence ID" value="QFG73683.1"/>
    <property type="molecule type" value="Genomic_DNA"/>
</dbReference>
<dbReference type="InterPro" id="IPR021994">
    <property type="entry name" value="DUF3592"/>
</dbReference>
<keyword evidence="1" id="KW-0472">Membrane</keyword>
<keyword evidence="1" id="KW-0812">Transmembrane</keyword>
<evidence type="ECO:0000256" key="1">
    <source>
        <dbReference type="SAM" id="Phobius"/>
    </source>
</evidence>
<evidence type="ECO:0000313" key="3">
    <source>
        <dbReference type="EMBL" id="QFG73683.1"/>
    </source>
</evidence>
<sequence>MVNLSNVTSYWMIYKAFGALLAMILLFIFGGILLYNFYMNKYIKTTAVIDNLEIYKFSDNTYNIDIRYSYDVGGKIYTSDVYSLTSLSFYSEKDAEQNINKHYTGTIIDDQDEINIYYNPQNPHESYVVEHDMKNNLDMIVGWGLVAIGVFAGYISWSYYYYRNNTFVSTTEILSETVAKNAFNKSNRPKISYNVGNTTISMRPSLFRRRSSFNLYSNTFN</sequence>
<keyword evidence="1" id="KW-1133">Transmembrane helix</keyword>
<name>A0A5J6VIG0_9VIRU</name>
<feature type="transmembrane region" description="Helical" evidence="1">
    <location>
        <begin position="140"/>
        <end position="162"/>
    </location>
</feature>
<organism evidence="3">
    <name type="scientific">Megaviridae environmental sample</name>
    <dbReference type="NCBI Taxonomy" id="1737588"/>
    <lineage>
        <taxon>Viruses</taxon>
        <taxon>Varidnaviria</taxon>
        <taxon>Bamfordvirae</taxon>
        <taxon>Nucleocytoviricota</taxon>
        <taxon>Megaviricetes</taxon>
        <taxon>Imitervirales</taxon>
        <taxon>Mimiviridae</taxon>
        <taxon>environmental samples</taxon>
    </lineage>
</organism>
<protein>
    <recommendedName>
        <fullName evidence="2">DUF3592 domain-containing protein</fullName>
    </recommendedName>
</protein>
<accession>A0A5J6VIG0</accession>
<feature type="transmembrane region" description="Helical" evidence="1">
    <location>
        <begin position="12"/>
        <end position="35"/>
    </location>
</feature>
<reference evidence="3" key="1">
    <citation type="journal article" date="2019" name="Philos. Trans. R. Soc. Lond., B, Biol. Sci.">
        <title>Targeted metagenomic recovery of four divergent viruses reveals shared and distinctive characteristics of giant viruses of marine eukaryotes.</title>
        <authorList>
            <person name="Needham D.M."/>
            <person name="Poirier C."/>
            <person name="Hehenberger E."/>
            <person name="Jimenez V."/>
            <person name="Swalwell J.E."/>
            <person name="Santoro A.E."/>
            <person name="Worden A.Z."/>
        </authorList>
    </citation>
    <scope>NUCLEOTIDE SEQUENCE</scope>
    <source>
        <strain evidence="3">OPacV-662</strain>
    </source>
</reference>
<dbReference type="Pfam" id="PF12158">
    <property type="entry name" value="DUF3592"/>
    <property type="match status" value="1"/>
</dbReference>
<evidence type="ECO:0000259" key="2">
    <source>
        <dbReference type="Pfam" id="PF12158"/>
    </source>
</evidence>